<feature type="compositionally biased region" description="Low complexity" evidence="1">
    <location>
        <begin position="11"/>
        <end position="23"/>
    </location>
</feature>
<organism evidence="2 3">
    <name type="scientific">Xylaria hypoxylon</name>
    <dbReference type="NCBI Taxonomy" id="37992"/>
    <lineage>
        <taxon>Eukaryota</taxon>
        <taxon>Fungi</taxon>
        <taxon>Dikarya</taxon>
        <taxon>Ascomycota</taxon>
        <taxon>Pezizomycotina</taxon>
        <taxon>Sordariomycetes</taxon>
        <taxon>Xylariomycetidae</taxon>
        <taxon>Xylariales</taxon>
        <taxon>Xylariaceae</taxon>
        <taxon>Xylaria</taxon>
    </lineage>
</organism>
<dbReference type="EMBL" id="SKBN01000177">
    <property type="protein sequence ID" value="TGJ81262.1"/>
    <property type="molecule type" value="Genomic_DNA"/>
</dbReference>
<feature type="compositionally biased region" description="Basic and acidic residues" evidence="1">
    <location>
        <begin position="47"/>
        <end position="75"/>
    </location>
</feature>
<evidence type="ECO:0000313" key="3">
    <source>
        <dbReference type="Proteomes" id="UP000297716"/>
    </source>
</evidence>
<name>A0A4Z0YXZ0_9PEZI</name>
<feature type="region of interest" description="Disordered" evidence="1">
    <location>
        <begin position="1"/>
        <end position="75"/>
    </location>
</feature>
<reference evidence="2 3" key="1">
    <citation type="submission" date="2019-03" db="EMBL/GenBank/DDBJ databases">
        <title>Draft genome sequence of Xylaria hypoxylon DSM 108379, a ubiquitous saprotrophic-parasitic fungi on hardwood.</title>
        <authorList>
            <person name="Buettner E."/>
            <person name="Leonhardt S."/>
            <person name="Gebauer A.M."/>
            <person name="Liers C."/>
            <person name="Hofrichter M."/>
            <person name="Kellner H."/>
        </authorList>
    </citation>
    <scope>NUCLEOTIDE SEQUENCE [LARGE SCALE GENOMIC DNA]</scope>
    <source>
        <strain evidence="2 3">DSM 108379</strain>
    </source>
</reference>
<dbReference type="OrthoDB" id="3050608at2759"/>
<dbReference type="Proteomes" id="UP000297716">
    <property type="component" value="Unassembled WGS sequence"/>
</dbReference>
<sequence>MDAIKNAVGKAGNSGSSGASSGGQKEDYGDKGADFVNKKYLGGKMSSDQREKVTDAGREGVEKSTGKDIPSKFSN</sequence>
<gene>
    <name evidence="2" type="ORF">E0Z10_g7503</name>
</gene>
<proteinExistence type="predicted"/>
<dbReference type="AlphaFoldDB" id="A0A4Z0YXZ0"/>
<keyword evidence="3" id="KW-1185">Reference proteome</keyword>
<evidence type="ECO:0000313" key="2">
    <source>
        <dbReference type="EMBL" id="TGJ81262.1"/>
    </source>
</evidence>
<accession>A0A4Z0YXZ0</accession>
<feature type="compositionally biased region" description="Basic and acidic residues" evidence="1">
    <location>
        <begin position="24"/>
        <end position="37"/>
    </location>
</feature>
<evidence type="ECO:0000256" key="1">
    <source>
        <dbReference type="SAM" id="MobiDB-lite"/>
    </source>
</evidence>
<comment type="caution">
    <text evidence="2">The sequence shown here is derived from an EMBL/GenBank/DDBJ whole genome shotgun (WGS) entry which is preliminary data.</text>
</comment>
<protein>
    <submittedName>
        <fullName evidence="2">Uncharacterized protein</fullName>
    </submittedName>
</protein>